<dbReference type="AlphaFoldDB" id="A0AAW1TES3"/>
<proteinExistence type="predicted"/>
<dbReference type="Proteomes" id="UP001485043">
    <property type="component" value="Unassembled WGS sequence"/>
</dbReference>
<keyword evidence="2" id="KW-1185">Reference proteome</keyword>
<feature type="non-terminal residue" evidence="1">
    <location>
        <position position="66"/>
    </location>
</feature>
<evidence type="ECO:0000313" key="1">
    <source>
        <dbReference type="EMBL" id="KAK9866864.1"/>
    </source>
</evidence>
<accession>A0AAW1TES3</accession>
<reference evidence="1 2" key="1">
    <citation type="journal article" date="2024" name="Nat. Commun.">
        <title>Phylogenomics reveals the evolutionary origins of lichenization in chlorophyte algae.</title>
        <authorList>
            <person name="Puginier C."/>
            <person name="Libourel C."/>
            <person name="Otte J."/>
            <person name="Skaloud P."/>
            <person name="Haon M."/>
            <person name="Grisel S."/>
            <person name="Petersen M."/>
            <person name="Berrin J.G."/>
            <person name="Delaux P.M."/>
            <person name="Dal Grande F."/>
            <person name="Keller J."/>
        </authorList>
    </citation>
    <scope>NUCLEOTIDE SEQUENCE [LARGE SCALE GENOMIC DNA]</scope>
    <source>
        <strain evidence="1 2">SAG 2523</strain>
    </source>
</reference>
<name>A0AAW1TES3_9CHLO</name>
<sequence>MQVLWPTVLRTPGVSLDWPTCLEAKTTRGGHGRKSLRERHKEQLDHVFASGCAGAHTTTASVWQQR</sequence>
<dbReference type="EMBL" id="JALJOV010000128">
    <property type="protein sequence ID" value="KAK9866864.1"/>
    <property type="molecule type" value="Genomic_DNA"/>
</dbReference>
<gene>
    <name evidence="1" type="ORF">WJX84_011498</name>
</gene>
<organism evidence="1 2">
    <name type="scientific">Apatococcus fuscideae</name>
    <dbReference type="NCBI Taxonomy" id="2026836"/>
    <lineage>
        <taxon>Eukaryota</taxon>
        <taxon>Viridiplantae</taxon>
        <taxon>Chlorophyta</taxon>
        <taxon>core chlorophytes</taxon>
        <taxon>Trebouxiophyceae</taxon>
        <taxon>Chlorellales</taxon>
        <taxon>Chlorellaceae</taxon>
        <taxon>Apatococcus</taxon>
    </lineage>
</organism>
<evidence type="ECO:0000313" key="2">
    <source>
        <dbReference type="Proteomes" id="UP001485043"/>
    </source>
</evidence>
<protein>
    <submittedName>
        <fullName evidence="1">Uncharacterized protein</fullName>
    </submittedName>
</protein>
<comment type="caution">
    <text evidence="1">The sequence shown here is derived from an EMBL/GenBank/DDBJ whole genome shotgun (WGS) entry which is preliminary data.</text>
</comment>